<name>A0A0W1KNA5_9ACTO</name>
<gene>
    <name evidence="1" type="ORF">AQZ59_00405</name>
</gene>
<dbReference type="RefSeq" id="WP_062612660.1">
    <property type="nucleotide sequence ID" value="NZ_LNIZ01000001.1"/>
</dbReference>
<protein>
    <submittedName>
        <fullName evidence="1">Uncharacterized protein</fullName>
    </submittedName>
</protein>
<dbReference type="STRING" id="59561.AQZ59_00405"/>
<accession>A0A0W1KNA5</accession>
<organism evidence="1 2">
    <name type="scientific">Trueperella bernardiae</name>
    <dbReference type="NCBI Taxonomy" id="59561"/>
    <lineage>
        <taxon>Bacteria</taxon>
        <taxon>Bacillati</taxon>
        <taxon>Actinomycetota</taxon>
        <taxon>Actinomycetes</taxon>
        <taxon>Actinomycetales</taxon>
        <taxon>Actinomycetaceae</taxon>
        <taxon>Trueperella</taxon>
    </lineage>
</organism>
<dbReference type="AlphaFoldDB" id="A0A0W1KNA5"/>
<dbReference type="EMBL" id="LNIZ01000001">
    <property type="protein sequence ID" value="KTF05095.1"/>
    <property type="molecule type" value="Genomic_DNA"/>
</dbReference>
<proteinExistence type="predicted"/>
<keyword evidence="2" id="KW-1185">Reference proteome</keyword>
<comment type="caution">
    <text evidence="1">The sequence shown here is derived from an EMBL/GenBank/DDBJ whole genome shotgun (WGS) entry which is preliminary data.</text>
</comment>
<dbReference type="PATRIC" id="fig|59561.3.peg.399"/>
<sequence length="266" mass="26402">MMGVAGAIAGSVVARHGLARRLPGWERTNFAGRKVSLTGGLETAAGLLAGTLVAALPCPVTGMRAGARQSTATLVATLAAAGAGYIDDHLEDRFPAQGKGFHGHLGALKEGKLTSGLLKIAAIGAGALGAGALTGTHSGGKALDAALIALSANFINLLDLRPGRARKVASLAACAALPATPLAQVSLGAAQAGIREDLLGKKMLGDLGANAIGAHLGVALTALPMRSKCAAVAGLIALTAASEKVSFSAVIENTPVLREFDNLGRA</sequence>
<reference evidence="1 2" key="1">
    <citation type="submission" date="2015-11" db="EMBL/GenBank/DDBJ databases">
        <title>Draft Genome Sequence of the Type Strain Trueperella bernardiae LCDC 89-0504T, Isolated from Blood Culture.</title>
        <authorList>
            <person name="Bernier A.-M."/>
            <person name="Bernard K."/>
        </authorList>
    </citation>
    <scope>NUCLEOTIDE SEQUENCE [LARGE SCALE GENOMIC DNA]</scope>
    <source>
        <strain evidence="1 2">LCDC 89-0504</strain>
    </source>
</reference>
<dbReference type="OrthoDB" id="2679245at2"/>
<evidence type="ECO:0000313" key="1">
    <source>
        <dbReference type="EMBL" id="KTF05095.1"/>
    </source>
</evidence>
<dbReference type="Proteomes" id="UP000054404">
    <property type="component" value="Unassembled WGS sequence"/>
</dbReference>
<evidence type="ECO:0000313" key="2">
    <source>
        <dbReference type="Proteomes" id="UP000054404"/>
    </source>
</evidence>